<dbReference type="Gene3D" id="1.25.40.10">
    <property type="entry name" value="Tetratricopeptide repeat domain"/>
    <property type="match status" value="3"/>
</dbReference>
<gene>
    <name evidence="6" type="ORF">RF679_14270</name>
</gene>
<reference evidence="6" key="1">
    <citation type="submission" date="2023-09" db="EMBL/GenBank/DDBJ databases">
        <title>Undibacterium sp. 20NA77.5 isolated from freshwater.</title>
        <authorList>
            <person name="Le V."/>
            <person name="Ko S.-R."/>
            <person name="Ahn C.-Y."/>
            <person name="Oh H.-M."/>
        </authorList>
    </citation>
    <scope>NUCLEOTIDE SEQUENCE</scope>
    <source>
        <strain evidence="6">20NA77.5</strain>
    </source>
</reference>
<dbReference type="InterPro" id="IPR000719">
    <property type="entry name" value="Prot_kinase_dom"/>
</dbReference>
<proteinExistence type="inferred from homology"/>
<keyword evidence="2" id="KW-0547">Nucleotide-binding</keyword>
<dbReference type="SUPFAM" id="SSF48452">
    <property type="entry name" value="TPR-like"/>
    <property type="match status" value="1"/>
</dbReference>
<evidence type="ECO:0000256" key="1">
    <source>
        <dbReference type="ARBA" id="ARBA00008874"/>
    </source>
</evidence>
<dbReference type="PANTHER" id="PTHR45832">
    <property type="entry name" value="SERINE/THREONINE-PROTEIN KINASE SAMKA-RELATED-RELATED"/>
    <property type="match status" value="1"/>
</dbReference>
<keyword evidence="7" id="KW-1185">Reference proteome</keyword>
<dbReference type="SMART" id="SM00028">
    <property type="entry name" value="TPR"/>
    <property type="match status" value="3"/>
</dbReference>
<keyword evidence="4" id="KW-0802">TPR repeat</keyword>
<sequence>MKQGFNEQAENPDFILPEVLQQYELKSVHSQDPSDLVFEAWDTQLQRSVSIRRIDCHEADAEQIFKQARLVASLKHAAFAKIHALETLGQHLYIVSEAVVGVPLTEWISLNRGYEKASVEFTLQIASALAEAHEFGLVHGDIQAKHFMIDASRQIRIKNGGFIKGGFNNGVSPYSLRALDQAEMSEGIAYFAPERFANAIATPASDVYAVGTLFYLMLNGSMPYAHLQGLALVAALVQADAAQWTFHTNISDALRQWLMDMLKRDPELRPSFAQLVERGRAIREAEGFSSNLSTVNLQSLQGQLASAARRKKRYGWTAIAVCLLLGAGVVWQAQDYWPQIVKAITPYSETREIEQGIAALERHTQVPDSQLVEQAREHFQKVLEHTPNNAKAVGYMSLVYMSLYGNEKRDEIWMQKAKASAQQAMSLDPNLAVSLLAHSKVVQWHHQMDEALQIAEKALQLEPNNLMMWVQKARLLLERGDIQALMKFASEGVEAFPQDRVLPELKGVALATLGDVKGAERAYRLSMQRQPDSVNAYALLGNLLDRQQRTNEALQIFQRGLQVRPNAQLYGSMGQVMFRKGEFKQAAEAFEKAVSPQKGVAGSYFRWYQYAEALMWVPGREAEGIAAFKRAKELLEVRMARSPDDSFIMSHMAFIQARLGEFDQAKSLIVQSMASSIQDEPNNLALAASIFELIHERDKAFELLAQLKQLEPEMYDVVTNPIFDELRKDSRYKKFSSG</sequence>
<keyword evidence="6" id="KW-0418">Kinase</keyword>
<dbReference type="Gene3D" id="1.10.510.10">
    <property type="entry name" value="Transferase(Phosphotransferase) domain 1"/>
    <property type="match status" value="1"/>
</dbReference>
<dbReference type="Pfam" id="PF00069">
    <property type="entry name" value="Pkinase"/>
    <property type="match status" value="1"/>
</dbReference>
<accession>A0ABY9RG17</accession>
<comment type="similarity">
    <text evidence="1">Belongs to the protein kinase superfamily. STE Ser/Thr protein kinase family. STE20 subfamily.</text>
</comment>
<dbReference type="Pfam" id="PF13181">
    <property type="entry name" value="TPR_8"/>
    <property type="match status" value="1"/>
</dbReference>
<feature type="repeat" description="TPR" evidence="4">
    <location>
        <begin position="534"/>
        <end position="567"/>
    </location>
</feature>
<dbReference type="SUPFAM" id="SSF56112">
    <property type="entry name" value="Protein kinase-like (PK-like)"/>
    <property type="match status" value="1"/>
</dbReference>
<evidence type="ECO:0000313" key="6">
    <source>
        <dbReference type="EMBL" id="WMW79804.1"/>
    </source>
</evidence>
<dbReference type="GO" id="GO:0016301">
    <property type="term" value="F:kinase activity"/>
    <property type="evidence" value="ECO:0007669"/>
    <property type="project" value="UniProtKB-KW"/>
</dbReference>
<dbReference type="RefSeq" id="WP_309481299.1">
    <property type="nucleotide sequence ID" value="NZ_CP133720.1"/>
</dbReference>
<dbReference type="PROSITE" id="PS50011">
    <property type="entry name" value="PROTEIN_KINASE_DOM"/>
    <property type="match status" value="1"/>
</dbReference>
<dbReference type="PROSITE" id="PS50005">
    <property type="entry name" value="TPR"/>
    <property type="match status" value="1"/>
</dbReference>
<dbReference type="PANTHER" id="PTHR45832:SF22">
    <property type="entry name" value="SERINE_THREONINE-PROTEIN KINASE SAMKA-RELATED"/>
    <property type="match status" value="1"/>
</dbReference>
<dbReference type="Proteomes" id="UP001181355">
    <property type="component" value="Chromosome"/>
</dbReference>
<evidence type="ECO:0000256" key="3">
    <source>
        <dbReference type="ARBA" id="ARBA00022840"/>
    </source>
</evidence>
<keyword evidence="6" id="KW-0808">Transferase</keyword>
<dbReference type="InterPro" id="IPR051931">
    <property type="entry name" value="PAK3-like"/>
</dbReference>
<evidence type="ECO:0000259" key="5">
    <source>
        <dbReference type="PROSITE" id="PS50011"/>
    </source>
</evidence>
<evidence type="ECO:0000256" key="2">
    <source>
        <dbReference type="ARBA" id="ARBA00022741"/>
    </source>
</evidence>
<name>A0ABY9RG17_9BURK</name>
<dbReference type="InterPro" id="IPR019734">
    <property type="entry name" value="TPR_rpt"/>
</dbReference>
<feature type="domain" description="Protein kinase" evidence="5">
    <location>
        <begin position="23"/>
        <end position="282"/>
    </location>
</feature>
<dbReference type="InterPro" id="IPR011990">
    <property type="entry name" value="TPR-like_helical_dom_sf"/>
</dbReference>
<dbReference type="InterPro" id="IPR011009">
    <property type="entry name" value="Kinase-like_dom_sf"/>
</dbReference>
<protein>
    <submittedName>
        <fullName evidence="6">Protein kinase</fullName>
    </submittedName>
</protein>
<keyword evidence="3" id="KW-0067">ATP-binding</keyword>
<evidence type="ECO:0000256" key="4">
    <source>
        <dbReference type="PROSITE-ProRule" id="PRU00339"/>
    </source>
</evidence>
<dbReference type="EMBL" id="CP133720">
    <property type="protein sequence ID" value="WMW79804.1"/>
    <property type="molecule type" value="Genomic_DNA"/>
</dbReference>
<organism evidence="6 7">
    <name type="scientific">Undibacterium cyanobacteriorum</name>
    <dbReference type="NCBI Taxonomy" id="3073561"/>
    <lineage>
        <taxon>Bacteria</taxon>
        <taxon>Pseudomonadati</taxon>
        <taxon>Pseudomonadota</taxon>
        <taxon>Betaproteobacteria</taxon>
        <taxon>Burkholderiales</taxon>
        <taxon>Oxalobacteraceae</taxon>
        <taxon>Undibacterium</taxon>
    </lineage>
</organism>
<evidence type="ECO:0000313" key="7">
    <source>
        <dbReference type="Proteomes" id="UP001181355"/>
    </source>
</evidence>